<name>A0A1B6D896_9HEMI</name>
<reference evidence="3" key="1">
    <citation type="submission" date="2015-12" db="EMBL/GenBank/DDBJ databases">
        <title>De novo transcriptome assembly of four potential Pierce s Disease insect vectors from Arizona vineyards.</title>
        <authorList>
            <person name="Tassone E.E."/>
        </authorList>
    </citation>
    <scope>NUCLEOTIDE SEQUENCE</scope>
</reference>
<keyword evidence="1" id="KW-0812">Transmembrane</keyword>
<keyword evidence="2" id="KW-0732">Signal</keyword>
<dbReference type="AlphaFoldDB" id="A0A1B6D896"/>
<gene>
    <name evidence="3" type="ORF">g.19289</name>
</gene>
<evidence type="ECO:0008006" key="4">
    <source>
        <dbReference type="Google" id="ProtNLM"/>
    </source>
</evidence>
<evidence type="ECO:0000313" key="3">
    <source>
        <dbReference type="EMBL" id="JAS21901.1"/>
    </source>
</evidence>
<proteinExistence type="predicted"/>
<keyword evidence="1" id="KW-0472">Membrane</keyword>
<keyword evidence="1" id="KW-1133">Transmembrane helix</keyword>
<dbReference type="GO" id="GO:0005886">
    <property type="term" value="C:plasma membrane"/>
    <property type="evidence" value="ECO:0007669"/>
    <property type="project" value="TreeGrafter"/>
</dbReference>
<feature type="chain" id="PRO_5008581165" description="PKD/REJ-like domain-containing protein" evidence="2">
    <location>
        <begin position="21"/>
        <end position="466"/>
    </location>
</feature>
<evidence type="ECO:0000256" key="1">
    <source>
        <dbReference type="SAM" id="Phobius"/>
    </source>
</evidence>
<dbReference type="PANTHER" id="PTHR11861">
    <property type="entry name" value="MELANOCYTE PROTEIN PMEL 17-RELATED"/>
    <property type="match status" value="1"/>
</dbReference>
<accession>A0A1B6D896</accession>
<evidence type="ECO:0000256" key="2">
    <source>
        <dbReference type="SAM" id="SignalP"/>
    </source>
</evidence>
<feature type="transmembrane region" description="Helical" evidence="1">
    <location>
        <begin position="398"/>
        <end position="423"/>
    </location>
</feature>
<sequence length="466" mass="52115">MGLCYEILVLKLILLLRVNASYHVEITNNAPIVLGATVQFKAELFEKDGSILRAPTGIFRFDWKDNAIPSHEGSFEGDFATSTWNTTYSKELYGPGWYTVQVTVYKKFLFFYSIASRRQDFNITSFFNGKLGLTQNNTTVQGPYISSTTEVIHKINLNEADAQFINTSAIQVITYWFVDCIYYGMTTDLTFAFNYTDAVDQDRDVKALVVASDVPLTTIPPSTLSTLIPNISTTTPSSPIPNITTVAPNSTKFLEPVSNFSLHSTVPFVCLNSSIIPPDPSKTYGYFFRTLKVKAPVSNIVVSGARWLHDGELLNLGVSCNGSSPYTYCVDIIPGEYNVTGNETCHKERLISECQLNISHYFRTTNMSTVVIIIKNEVTKKIASAVINIYKVAKQPQLSVIIVPVSCCALAVVLIVFGIAYYVQSRKRYTIEVADFDFSQASDMEYMTFTDRLKDSINRALNRTRE</sequence>
<dbReference type="PANTHER" id="PTHR11861:SF8">
    <property type="entry name" value="PKD DOMAIN-CONTAINING PROTEIN"/>
    <property type="match status" value="1"/>
</dbReference>
<organism evidence="3">
    <name type="scientific">Clastoptera arizonana</name>
    <name type="common">Arizona spittle bug</name>
    <dbReference type="NCBI Taxonomy" id="38151"/>
    <lineage>
        <taxon>Eukaryota</taxon>
        <taxon>Metazoa</taxon>
        <taxon>Ecdysozoa</taxon>
        <taxon>Arthropoda</taxon>
        <taxon>Hexapoda</taxon>
        <taxon>Insecta</taxon>
        <taxon>Pterygota</taxon>
        <taxon>Neoptera</taxon>
        <taxon>Paraneoptera</taxon>
        <taxon>Hemiptera</taxon>
        <taxon>Auchenorrhyncha</taxon>
        <taxon>Cercopoidea</taxon>
        <taxon>Clastopteridae</taxon>
        <taxon>Clastoptera</taxon>
    </lineage>
</organism>
<feature type="non-terminal residue" evidence="3">
    <location>
        <position position="466"/>
    </location>
</feature>
<protein>
    <recommendedName>
        <fullName evidence="4">PKD/REJ-like domain-containing protein</fullName>
    </recommendedName>
</protein>
<feature type="signal peptide" evidence="2">
    <location>
        <begin position="1"/>
        <end position="20"/>
    </location>
</feature>
<dbReference type="EMBL" id="GEDC01015397">
    <property type="protein sequence ID" value="JAS21901.1"/>
    <property type="molecule type" value="Transcribed_RNA"/>
</dbReference>
<dbReference type="InterPro" id="IPR045219">
    <property type="entry name" value="PKAT"/>
</dbReference>